<protein>
    <recommendedName>
        <fullName evidence="4">SAM domain-containing protein</fullName>
    </recommendedName>
</protein>
<dbReference type="SUPFAM" id="SSF47769">
    <property type="entry name" value="SAM/Pointed domain"/>
    <property type="match status" value="1"/>
</dbReference>
<dbReference type="EMBL" id="JBJQND010000001">
    <property type="protein sequence ID" value="KAL3891635.1"/>
    <property type="molecule type" value="Genomic_DNA"/>
</dbReference>
<evidence type="ECO:0000313" key="2">
    <source>
        <dbReference type="EMBL" id="KAL3891635.1"/>
    </source>
</evidence>
<sequence>MEYEMQDNEYTLEEFYTLYKDKLPTVVMVSQGFSGDRLEETFESGQVIRVHCVFRQQRVIAVRLDERGNEERTYSFPVDYPIPFCLREMHNPNELLTLAEILDKSDLPVDVKFARKQIIKIGDNISSTSRLVNLRLTNVFDEICLLGNFIFDEIAVYKPNGLSKLVCSARDKKTLIYENFYPEMYTNISELIDPSFKSKAANAVDDGLYEPLLTSSAGKDTIKTADGEKIAHSTNQSKTKYSHDVVLYETIVMVPAGKTNSKTKDRNLNQNQRSTHNKDHGKSSNVQKQLVCELTDRFEKGLVSTKRANSSDKPSIISPKPKLNRHVSEPRFTGQQPVEVVPSEVVPCFRPSTPTLVSSQSKQYRKKALSTSFDNYENVTISISELNQSTYPKPCVTLCELNTVGDEQFKSLPSNPQRIEGDDTKTVDVGKLKVGEQGRRMENTSCNPQRTEGGNNTKTINVGKLKVGEQGRRMEDTSCNPQRTEGGDDTKTVNVGTLKVGELGGWMEDKLRLGKYVARFAEELVDGALLVDLNENLLKEEFGFSPMEAKRLMKFAKEGHVPQ</sequence>
<dbReference type="Gene3D" id="1.10.150.50">
    <property type="entry name" value="Transcription Factor, Ets-1"/>
    <property type="match status" value="1"/>
</dbReference>
<dbReference type="InterPro" id="IPR013761">
    <property type="entry name" value="SAM/pointed_sf"/>
</dbReference>
<accession>A0ABD3XZJ0</accession>
<proteinExistence type="predicted"/>
<dbReference type="PANTHER" id="PTHR14454">
    <property type="entry name" value="GRB2-ASSOCIATED AND REGULATOR OF MAPK PROTEIN FAMILY MEMBER"/>
    <property type="match status" value="1"/>
</dbReference>
<evidence type="ECO:0008006" key="4">
    <source>
        <dbReference type="Google" id="ProtNLM"/>
    </source>
</evidence>
<comment type="caution">
    <text evidence="2">The sequence shown here is derived from an EMBL/GenBank/DDBJ whole genome shotgun (WGS) entry which is preliminary data.</text>
</comment>
<gene>
    <name evidence="2" type="ORF">ACJMK2_003887</name>
</gene>
<feature type="region of interest" description="Disordered" evidence="1">
    <location>
        <begin position="469"/>
        <end position="488"/>
    </location>
</feature>
<name>A0ABD3XZJ0_SINWO</name>
<dbReference type="Proteomes" id="UP001634394">
    <property type="component" value="Unassembled WGS sequence"/>
</dbReference>
<reference evidence="2 3" key="1">
    <citation type="submission" date="2024-11" db="EMBL/GenBank/DDBJ databases">
        <title>Chromosome-level genome assembly of the freshwater bivalve Anodonta woodiana.</title>
        <authorList>
            <person name="Chen X."/>
        </authorList>
    </citation>
    <scope>NUCLEOTIDE SEQUENCE [LARGE SCALE GENOMIC DNA]</scope>
    <source>
        <strain evidence="2">MN2024</strain>
        <tissue evidence="2">Gills</tissue>
    </source>
</reference>
<dbReference type="PANTHER" id="PTHR14454:SF11">
    <property type="entry name" value="SERRANO, ISOFORM F"/>
    <property type="match status" value="1"/>
</dbReference>
<dbReference type="CDD" id="cd09487">
    <property type="entry name" value="SAM_superfamily"/>
    <property type="match status" value="1"/>
</dbReference>
<organism evidence="2 3">
    <name type="scientific">Sinanodonta woodiana</name>
    <name type="common">Chinese pond mussel</name>
    <name type="synonym">Anodonta woodiana</name>
    <dbReference type="NCBI Taxonomy" id="1069815"/>
    <lineage>
        <taxon>Eukaryota</taxon>
        <taxon>Metazoa</taxon>
        <taxon>Spiralia</taxon>
        <taxon>Lophotrochozoa</taxon>
        <taxon>Mollusca</taxon>
        <taxon>Bivalvia</taxon>
        <taxon>Autobranchia</taxon>
        <taxon>Heteroconchia</taxon>
        <taxon>Palaeoheterodonta</taxon>
        <taxon>Unionida</taxon>
        <taxon>Unionoidea</taxon>
        <taxon>Unionidae</taxon>
        <taxon>Unioninae</taxon>
        <taxon>Sinanodonta</taxon>
    </lineage>
</organism>
<dbReference type="AlphaFoldDB" id="A0ABD3XZJ0"/>
<evidence type="ECO:0000313" key="3">
    <source>
        <dbReference type="Proteomes" id="UP001634394"/>
    </source>
</evidence>
<dbReference type="InterPro" id="IPR052281">
    <property type="entry name" value="GAREM"/>
</dbReference>
<feature type="region of interest" description="Disordered" evidence="1">
    <location>
        <begin position="258"/>
        <end position="286"/>
    </location>
</feature>
<evidence type="ECO:0000256" key="1">
    <source>
        <dbReference type="SAM" id="MobiDB-lite"/>
    </source>
</evidence>
<keyword evidence="3" id="KW-1185">Reference proteome</keyword>
<feature type="compositionally biased region" description="Low complexity" evidence="1">
    <location>
        <begin position="311"/>
        <end position="321"/>
    </location>
</feature>
<feature type="region of interest" description="Disordered" evidence="1">
    <location>
        <begin position="304"/>
        <end position="326"/>
    </location>
</feature>